<dbReference type="RefSeq" id="WP_012671563.1">
    <property type="nucleotide sequence ID" value="NC_012225.1"/>
</dbReference>
<name>A0A3B6VA17_BRAHW</name>
<dbReference type="KEGG" id="bhy:BHWA1_02066"/>
<evidence type="ECO:0000256" key="1">
    <source>
        <dbReference type="SAM" id="Coils"/>
    </source>
</evidence>
<dbReference type="EMBL" id="CP001357">
    <property type="protein sequence ID" value="ACN84525.1"/>
    <property type="molecule type" value="Genomic_DNA"/>
</dbReference>
<evidence type="ECO:0000313" key="2">
    <source>
        <dbReference type="EMBL" id="ACN84525.1"/>
    </source>
</evidence>
<keyword evidence="3" id="KW-1185">Reference proteome</keyword>
<gene>
    <name evidence="2" type="ordered locus">BHWA1_02066</name>
</gene>
<sequence length="392" mass="45889">MEKNIGYLGAFNINSTNYLIPASYIVFENINISLMDYDIIVFNPSSFYNKNIYYNNDLNEDPNLIITIFNKWVEKINLFIKNNNSIFIFLPIYYGNKIINDINNYYITKSLLIFEKLEYESGCIVNKTKYSILDNLYNRFKNNFIYNATYTGVKFRNLENKTYNIFCGKYKDKILASIIEIENGGRIFILPQIIFQDSKDIEDLQKIILEIDKKSRYNKEKTSVPEWANNEIYLTEKSKNIISKINDNNEQIDELKNNNIVLNEELEKEEAIKDLLFENGKPLENIIIEALNILDYKAENVIINDTEIDILATSPENDIFCCEVEGKDNSAIDVTKFRQLSDNLNVYEDEYPDSNPIGILFGNAFRLKPLEERGEEHFTKHCIERAKKEISF</sequence>
<accession>A0A3B6VA17</accession>
<reference evidence="2 3" key="1">
    <citation type="journal article" date="2009" name="PLoS ONE">
        <title>Genome sequence of the pathogenic intestinal spirochete Brachyspira hyodysenteriae reveals adaptations to its lifestyle in the porcine large intestine.</title>
        <authorList>
            <person name="Bellgard M.I."/>
            <person name="Wanchanthuek P."/>
            <person name="La T."/>
            <person name="Ryan K."/>
            <person name="Moolhuijzen P."/>
            <person name="Albertyn Z."/>
            <person name="Shaban B."/>
            <person name="Motro Y."/>
            <person name="Dunn D.S."/>
            <person name="Schibeci D."/>
            <person name="Hunter A."/>
            <person name="Barrero R."/>
            <person name="Phillips N.D."/>
            <person name="Hampson D.J."/>
        </authorList>
    </citation>
    <scope>NUCLEOTIDE SEQUENCE [LARGE SCALE GENOMIC DNA]</scope>
    <source>
        <strain evidence="3">ATCC 49526 / WA1</strain>
    </source>
</reference>
<organism evidence="2 3">
    <name type="scientific">Brachyspira hyodysenteriae (strain ATCC 49526 / WA1)</name>
    <dbReference type="NCBI Taxonomy" id="565034"/>
    <lineage>
        <taxon>Bacteria</taxon>
        <taxon>Pseudomonadati</taxon>
        <taxon>Spirochaetota</taxon>
        <taxon>Spirochaetia</taxon>
        <taxon>Brachyspirales</taxon>
        <taxon>Brachyspiraceae</taxon>
        <taxon>Brachyspira</taxon>
    </lineage>
</organism>
<evidence type="ECO:0000313" key="3">
    <source>
        <dbReference type="Proteomes" id="UP000001803"/>
    </source>
</evidence>
<dbReference type="Proteomes" id="UP000001803">
    <property type="component" value="Chromosome"/>
</dbReference>
<dbReference type="AlphaFoldDB" id="A0A3B6VA17"/>
<keyword evidence="1" id="KW-0175">Coiled coil</keyword>
<proteinExistence type="predicted"/>
<feature type="coiled-coil region" evidence="1">
    <location>
        <begin position="238"/>
        <end position="272"/>
    </location>
</feature>
<protein>
    <submittedName>
        <fullName evidence="2">Uncharacterized protein</fullName>
    </submittedName>
</protein>